<sequence length="441" mass="50110">MVLSLPDQALNSRRNIFRYLQSGGLALFIQCISVLCIIWASLYSQTTPLWNPVWVGDLLTDIVQLDNTFLPIVGIILVCCIFCYRGIHIARYMLEPGQIMRGVLTGGVILVCVNLLPPASTNEEVYLLLLILLFFSFALLARALAYAIFMRQEHLIGLQGSKSTQDRLIMSTVGLICLAFAVVALILGVTINPTLLAALQQFLSPVGKVYDGIAYAIAWIMTMLVAWIPLDPHFKLPLPKLRRTRPPVVPPAHQQTQVPAQIQSLASMISIVLLIVLIVVFIWVSVIIIRRILNMKRKAGKTVNADLHESLWSWQLFWTQIKAMLLALWRRWRRPEEAVATPLVDNTDAEETAVRRDVRAIYRAFLQWSAGRGYARQRDETPFEFKQRLGLPLVSYEPEMQVVTEVYTATRYGQALPDDAEVERMQQNWISLQRKSNEERE</sequence>
<feature type="transmembrane region" description="Helical" evidence="1">
    <location>
        <begin position="20"/>
        <end position="42"/>
    </location>
</feature>
<name>A0A5J4KMG7_9CHLR</name>
<organism evidence="3 4">
    <name type="scientific">Dictyobacter vulcani</name>
    <dbReference type="NCBI Taxonomy" id="2607529"/>
    <lineage>
        <taxon>Bacteria</taxon>
        <taxon>Bacillati</taxon>
        <taxon>Chloroflexota</taxon>
        <taxon>Ktedonobacteria</taxon>
        <taxon>Ktedonobacterales</taxon>
        <taxon>Dictyobacteraceae</taxon>
        <taxon>Dictyobacter</taxon>
    </lineage>
</organism>
<dbReference type="AlphaFoldDB" id="A0A5J4KMG7"/>
<dbReference type="EMBL" id="BKZW01000001">
    <property type="protein sequence ID" value="GER87461.1"/>
    <property type="molecule type" value="Genomic_DNA"/>
</dbReference>
<evidence type="ECO:0000313" key="4">
    <source>
        <dbReference type="Proteomes" id="UP000326912"/>
    </source>
</evidence>
<protein>
    <recommendedName>
        <fullName evidence="2">Protein-glutamine gamma-glutamyltransferase-like C-terminal domain-containing protein</fullName>
    </recommendedName>
</protein>
<feature type="transmembrane region" description="Helical" evidence="1">
    <location>
        <begin position="271"/>
        <end position="292"/>
    </location>
</feature>
<dbReference type="Proteomes" id="UP000326912">
    <property type="component" value="Unassembled WGS sequence"/>
</dbReference>
<feature type="transmembrane region" description="Helical" evidence="1">
    <location>
        <begin position="125"/>
        <end position="148"/>
    </location>
</feature>
<evidence type="ECO:0000313" key="3">
    <source>
        <dbReference type="EMBL" id="GER87461.1"/>
    </source>
</evidence>
<evidence type="ECO:0000256" key="1">
    <source>
        <dbReference type="SAM" id="Phobius"/>
    </source>
</evidence>
<gene>
    <name evidence="3" type="ORF">KDW_16230</name>
</gene>
<reference evidence="3 4" key="1">
    <citation type="submission" date="2019-10" db="EMBL/GenBank/DDBJ databases">
        <title>Dictyobacter vulcani sp. nov., within the class Ktedonobacteria, isolated from soil of volcanic Mt. Zao.</title>
        <authorList>
            <person name="Zheng Y."/>
            <person name="Wang C.M."/>
            <person name="Sakai Y."/>
            <person name="Abe K."/>
            <person name="Yokota A."/>
            <person name="Yabe S."/>
        </authorList>
    </citation>
    <scope>NUCLEOTIDE SEQUENCE [LARGE SCALE GENOMIC DNA]</scope>
    <source>
        <strain evidence="3 4">W12</strain>
    </source>
</reference>
<accession>A0A5J4KMG7</accession>
<keyword evidence="4" id="KW-1185">Reference proteome</keyword>
<evidence type="ECO:0000259" key="2">
    <source>
        <dbReference type="Pfam" id="PF13559"/>
    </source>
</evidence>
<dbReference type="Pfam" id="PF13559">
    <property type="entry name" value="DUF4129"/>
    <property type="match status" value="1"/>
</dbReference>
<feature type="transmembrane region" description="Helical" evidence="1">
    <location>
        <begin position="68"/>
        <end position="87"/>
    </location>
</feature>
<dbReference type="InterPro" id="IPR025403">
    <property type="entry name" value="TgpA-like_C"/>
</dbReference>
<feature type="domain" description="Protein-glutamine gamma-glutamyltransferase-like C-terminal" evidence="2">
    <location>
        <begin position="361"/>
        <end position="429"/>
    </location>
</feature>
<feature type="transmembrane region" description="Helical" evidence="1">
    <location>
        <begin position="212"/>
        <end position="230"/>
    </location>
</feature>
<proteinExistence type="predicted"/>
<keyword evidence="1" id="KW-0812">Transmembrane</keyword>
<keyword evidence="1" id="KW-0472">Membrane</keyword>
<keyword evidence="1" id="KW-1133">Transmembrane helix</keyword>
<comment type="caution">
    <text evidence="3">The sequence shown here is derived from an EMBL/GenBank/DDBJ whole genome shotgun (WGS) entry which is preliminary data.</text>
</comment>
<feature type="transmembrane region" description="Helical" evidence="1">
    <location>
        <begin position="168"/>
        <end position="192"/>
    </location>
</feature>